<keyword evidence="1" id="KW-0808">Transferase</keyword>
<dbReference type="GO" id="GO:0016740">
    <property type="term" value="F:transferase activity"/>
    <property type="evidence" value="ECO:0007669"/>
    <property type="project" value="UniProtKB-KW"/>
</dbReference>
<evidence type="ECO:0000313" key="1">
    <source>
        <dbReference type="EMBL" id="TMJ07968.1"/>
    </source>
</evidence>
<gene>
    <name evidence="1" type="ORF">E6G99_05320</name>
</gene>
<dbReference type="Proteomes" id="UP000318661">
    <property type="component" value="Unassembled WGS sequence"/>
</dbReference>
<organism evidence="1 2">
    <name type="scientific">Candidatus Segetimicrobium genomatis</name>
    <dbReference type="NCBI Taxonomy" id="2569760"/>
    <lineage>
        <taxon>Bacteria</taxon>
        <taxon>Bacillati</taxon>
        <taxon>Candidatus Sysuimicrobiota</taxon>
        <taxon>Candidatus Sysuimicrobiia</taxon>
        <taxon>Candidatus Sysuimicrobiales</taxon>
        <taxon>Candidatus Segetimicrobiaceae</taxon>
        <taxon>Candidatus Segetimicrobium</taxon>
    </lineage>
</organism>
<dbReference type="AlphaFoldDB" id="A0A537LIW7"/>
<comment type="caution">
    <text evidence="1">The sequence shown here is derived from an EMBL/GenBank/DDBJ whole genome shotgun (WGS) entry which is preliminary data.</text>
</comment>
<protein>
    <submittedName>
        <fullName evidence="1">Glycosyl transferase family 1</fullName>
    </submittedName>
</protein>
<proteinExistence type="predicted"/>
<dbReference type="EMBL" id="VBAJ01000137">
    <property type="protein sequence ID" value="TMJ07968.1"/>
    <property type="molecule type" value="Genomic_DNA"/>
</dbReference>
<accession>A0A537LIW7</accession>
<reference evidence="1 2" key="1">
    <citation type="journal article" date="2019" name="Nat. Microbiol.">
        <title>Mediterranean grassland soil C-N compound turnover is dependent on rainfall and depth, and is mediated by genomically divergent microorganisms.</title>
        <authorList>
            <person name="Diamond S."/>
            <person name="Andeer P.F."/>
            <person name="Li Z."/>
            <person name="Crits-Christoph A."/>
            <person name="Burstein D."/>
            <person name="Anantharaman K."/>
            <person name="Lane K.R."/>
            <person name="Thomas B.C."/>
            <person name="Pan C."/>
            <person name="Northen T.R."/>
            <person name="Banfield J.F."/>
        </authorList>
    </citation>
    <scope>NUCLEOTIDE SEQUENCE [LARGE SCALE GENOMIC DNA]</scope>
    <source>
        <strain evidence="1">NP_2</strain>
    </source>
</reference>
<sequence>MKICVYLEHGNSAQWSGGIRRAHENQVKALKRAGIEITTDPSEAFDVLHLHSIGPR</sequence>
<feature type="non-terminal residue" evidence="1">
    <location>
        <position position="56"/>
    </location>
</feature>
<name>A0A537LIW7_9BACT</name>
<evidence type="ECO:0000313" key="2">
    <source>
        <dbReference type="Proteomes" id="UP000318661"/>
    </source>
</evidence>